<accession>A0A453GLE9</accession>
<evidence type="ECO:0000313" key="2">
    <source>
        <dbReference type="Proteomes" id="UP000015105"/>
    </source>
</evidence>
<dbReference type="Gramene" id="AET3Gv21100400.1">
    <property type="protein sequence ID" value="AET3Gv21100400.1"/>
    <property type="gene ID" value="AET3Gv21100400"/>
</dbReference>
<reference evidence="2" key="2">
    <citation type="journal article" date="2017" name="Nat. Plants">
        <title>The Aegilops tauschii genome reveals multiple impacts of transposons.</title>
        <authorList>
            <person name="Zhao G."/>
            <person name="Zou C."/>
            <person name="Li K."/>
            <person name="Wang K."/>
            <person name="Li T."/>
            <person name="Gao L."/>
            <person name="Zhang X."/>
            <person name="Wang H."/>
            <person name="Yang Z."/>
            <person name="Liu X."/>
            <person name="Jiang W."/>
            <person name="Mao L."/>
            <person name="Kong X."/>
            <person name="Jiao Y."/>
            <person name="Jia J."/>
        </authorList>
    </citation>
    <scope>NUCLEOTIDE SEQUENCE [LARGE SCALE GENOMIC DNA]</scope>
    <source>
        <strain evidence="2">cv. AL8/78</strain>
    </source>
</reference>
<proteinExistence type="predicted"/>
<reference evidence="1" key="5">
    <citation type="journal article" date="2021" name="G3 (Bethesda)">
        <title>Aegilops tauschii genome assembly Aet v5.0 features greater sequence contiguity and improved annotation.</title>
        <authorList>
            <person name="Wang L."/>
            <person name="Zhu T."/>
            <person name="Rodriguez J.C."/>
            <person name="Deal K.R."/>
            <person name="Dubcovsky J."/>
            <person name="McGuire P.E."/>
            <person name="Lux T."/>
            <person name="Spannagl M."/>
            <person name="Mayer K.F.X."/>
            <person name="Baldrich P."/>
            <person name="Meyers B.C."/>
            <person name="Huo N."/>
            <person name="Gu Y.Q."/>
            <person name="Zhou H."/>
            <person name="Devos K.M."/>
            <person name="Bennetzen J.L."/>
            <person name="Unver T."/>
            <person name="Budak H."/>
            <person name="Gulick P.J."/>
            <person name="Galiba G."/>
            <person name="Kalapos B."/>
            <person name="Nelson D.R."/>
            <person name="Li P."/>
            <person name="You F.M."/>
            <person name="Luo M.C."/>
            <person name="Dvorak J."/>
        </authorList>
    </citation>
    <scope>NUCLEOTIDE SEQUENCE [LARGE SCALE GENOMIC DNA]</scope>
    <source>
        <strain evidence="1">cv. AL8/78</strain>
    </source>
</reference>
<evidence type="ECO:0000313" key="1">
    <source>
        <dbReference type="EnsemblPlants" id="AET3Gv21100400.1"/>
    </source>
</evidence>
<keyword evidence="2" id="KW-1185">Reference proteome</keyword>
<dbReference type="AlphaFoldDB" id="A0A453GLE9"/>
<dbReference type="Proteomes" id="UP000015105">
    <property type="component" value="Chromosome 3D"/>
</dbReference>
<sequence length="160" mass="18813">MESVGIRKHKIMDMLCMQYGEYDQVGCTTRDIYNFCHHYKHETVTAGDAQMVIRHMMARQERDQDYFFKYLVDKDGHMKGLFWSNTQSRLDYEAFDDVVVFDSTYKTNKYNLLFVPFVGLNHTATLLSLDVGSFLTKLTRRTSGCCGHFWRPCCRSIRCL</sequence>
<dbReference type="PANTHER" id="PTHR47718">
    <property type="entry name" value="OS01G0519700 PROTEIN"/>
    <property type="match status" value="1"/>
</dbReference>
<organism evidence="1 2">
    <name type="scientific">Aegilops tauschii subsp. strangulata</name>
    <name type="common">Goatgrass</name>
    <dbReference type="NCBI Taxonomy" id="200361"/>
    <lineage>
        <taxon>Eukaryota</taxon>
        <taxon>Viridiplantae</taxon>
        <taxon>Streptophyta</taxon>
        <taxon>Embryophyta</taxon>
        <taxon>Tracheophyta</taxon>
        <taxon>Spermatophyta</taxon>
        <taxon>Magnoliopsida</taxon>
        <taxon>Liliopsida</taxon>
        <taxon>Poales</taxon>
        <taxon>Poaceae</taxon>
        <taxon>BOP clade</taxon>
        <taxon>Pooideae</taxon>
        <taxon>Triticodae</taxon>
        <taxon>Triticeae</taxon>
        <taxon>Triticinae</taxon>
        <taxon>Aegilops</taxon>
    </lineage>
</organism>
<reference evidence="1" key="4">
    <citation type="submission" date="2019-03" db="UniProtKB">
        <authorList>
            <consortium name="EnsemblPlants"/>
        </authorList>
    </citation>
    <scope>IDENTIFICATION</scope>
</reference>
<protein>
    <submittedName>
        <fullName evidence="1">Uncharacterized protein</fullName>
    </submittedName>
</protein>
<reference evidence="2" key="1">
    <citation type="journal article" date="2014" name="Science">
        <title>Ancient hybridizations among the ancestral genomes of bread wheat.</title>
        <authorList>
            <consortium name="International Wheat Genome Sequencing Consortium,"/>
            <person name="Marcussen T."/>
            <person name="Sandve S.R."/>
            <person name="Heier L."/>
            <person name="Spannagl M."/>
            <person name="Pfeifer M."/>
            <person name="Jakobsen K.S."/>
            <person name="Wulff B.B."/>
            <person name="Steuernagel B."/>
            <person name="Mayer K.F."/>
            <person name="Olsen O.A."/>
        </authorList>
    </citation>
    <scope>NUCLEOTIDE SEQUENCE [LARGE SCALE GENOMIC DNA]</scope>
    <source>
        <strain evidence="2">cv. AL8/78</strain>
    </source>
</reference>
<dbReference type="PANTHER" id="PTHR47718:SF13">
    <property type="entry name" value="OS09G0290500 PROTEIN"/>
    <property type="match status" value="1"/>
</dbReference>
<reference evidence="1" key="3">
    <citation type="journal article" date="2017" name="Nature">
        <title>Genome sequence of the progenitor of the wheat D genome Aegilops tauschii.</title>
        <authorList>
            <person name="Luo M.C."/>
            <person name="Gu Y.Q."/>
            <person name="Puiu D."/>
            <person name="Wang H."/>
            <person name="Twardziok S.O."/>
            <person name="Deal K.R."/>
            <person name="Huo N."/>
            <person name="Zhu T."/>
            <person name="Wang L."/>
            <person name="Wang Y."/>
            <person name="McGuire P.E."/>
            <person name="Liu S."/>
            <person name="Long H."/>
            <person name="Ramasamy R.K."/>
            <person name="Rodriguez J.C."/>
            <person name="Van S.L."/>
            <person name="Yuan L."/>
            <person name="Wang Z."/>
            <person name="Xia Z."/>
            <person name="Xiao L."/>
            <person name="Anderson O.D."/>
            <person name="Ouyang S."/>
            <person name="Liang Y."/>
            <person name="Zimin A.V."/>
            <person name="Pertea G."/>
            <person name="Qi P."/>
            <person name="Bennetzen J.L."/>
            <person name="Dai X."/>
            <person name="Dawson M.W."/>
            <person name="Muller H.G."/>
            <person name="Kugler K."/>
            <person name="Rivarola-Duarte L."/>
            <person name="Spannagl M."/>
            <person name="Mayer K.F.X."/>
            <person name="Lu F.H."/>
            <person name="Bevan M.W."/>
            <person name="Leroy P."/>
            <person name="Li P."/>
            <person name="You F.M."/>
            <person name="Sun Q."/>
            <person name="Liu Z."/>
            <person name="Lyons E."/>
            <person name="Wicker T."/>
            <person name="Salzberg S.L."/>
            <person name="Devos K.M."/>
            <person name="Dvorak J."/>
        </authorList>
    </citation>
    <scope>NUCLEOTIDE SEQUENCE [LARGE SCALE GENOMIC DNA]</scope>
    <source>
        <strain evidence="1">cv. AL8/78</strain>
    </source>
</reference>
<dbReference type="STRING" id="200361.A0A453GLE9"/>
<dbReference type="EnsemblPlants" id="AET3Gv21100400.1">
    <property type="protein sequence ID" value="AET3Gv21100400.1"/>
    <property type="gene ID" value="AET3Gv21100400"/>
</dbReference>
<name>A0A453GLE9_AEGTS</name>